<keyword evidence="1" id="KW-0472">Membrane</keyword>
<comment type="caution">
    <text evidence="2">The sequence shown here is derived from an EMBL/GenBank/DDBJ whole genome shotgun (WGS) entry which is preliminary data.</text>
</comment>
<evidence type="ECO:0000313" key="2">
    <source>
        <dbReference type="EMBL" id="RBP65246.1"/>
    </source>
</evidence>
<accession>A0A366I7R4</accession>
<feature type="transmembrane region" description="Helical" evidence="1">
    <location>
        <begin position="6"/>
        <end position="33"/>
    </location>
</feature>
<dbReference type="EMBL" id="QNRY01000005">
    <property type="protein sequence ID" value="RBP65246.1"/>
    <property type="molecule type" value="Genomic_DNA"/>
</dbReference>
<organism evidence="2 3">
    <name type="scientific">Brenneria salicis ATCC 15712 = DSM 30166</name>
    <dbReference type="NCBI Taxonomy" id="714314"/>
    <lineage>
        <taxon>Bacteria</taxon>
        <taxon>Pseudomonadati</taxon>
        <taxon>Pseudomonadota</taxon>
        <taxon>Gammaproteobacteria</taxon>
        <taxon>Enterobacterales</taxon>
        <taxon>Pectobacteriaceae</taxon>
        <taxon>Brenneria</taxon>
    </lineage>
</organism>
<evidence type="ECO:0000256" key="1">
    <source>
        <dbReference type="SAM" id="Phobius"/>
    </source>
</evidence>
<gene>
    <name evidence="2" type="ORF">DES54_105124</name>
</gene>
<dbReference type="AlphaFoldDB" id="A0A366I7R4"/>
<proteinExistence type="predicted"/>
<reference evidence="2 3" key="1">
    <citation type="submission" date="2018-06" db="EMBL/GenBank/DDBJ databases">
        <title>Genomic Encyclopedia of Type Strains, Phase IV (KMG-IV): sequencing the most valuable type-strain genomes for metagenomic binning, comparative biology and taxonomic classification.</title>
        <authorList>
            <person name="Goeker M."/>
        </authorList>
    </citation>
    <scope>NUCLEOTIDE SEQUENCE [LARGE SCALE GENOMIC DNA]</scope>
    <source>
        <strain evidence="2 3">DSM 30166</strain>
    </source>
</reference>
<dbReference type="Proteomes" id="UP000253046">
    <property type="component" value="Unassembled WGS sequence"/>
</dbReference>
<protein>
    <submittedName>
        <fullName evidence="2">Uncharacterized protein</fullName>
    </submittedName>
</protein>
<name>A0A366I7R4_9GAMM</name>
<sequence>MGFTTRFSILMTLLTALAIFLMLSSSIFSLFYYSHQRTSQQLREVAASIDQALLVQSPR</sequence>
<keyword evidence="1" id="KW-1133">Transmembrane helix</keyword>
<evidence type="ECO:0000313" key="3">
    <source>
        <dbReference type="Proteomes" id="UP000253046"/>
    </source>
</evidence>
<keyword evidence="1" id="KW-0812">Transmembrane</keyword>
<keyword evidence="3" id="KW-1185">Reference proteome</keyword>